<evidence type="ECO:0000313" key="9">
    <source>
        <dbReference type="Proteomes" id="UP000002938"/>
    </source>
</evidence>
<evidence type="ECO:0000256" key="2">
    <source>
        <dbReference type="ARBA" id="ARBA00022448"/>
    </source>
</evidence>
<organism evidence="8 9">
    <name type="scientific">Turicibacter sanguinis PC909</name>
    <dbReference type="NCBI Taxonomy" id="702450"/>
    <lineage>
        <taxon>Bacteria</taxon>
        <taxon>Bacillati</taxon>
        <taxon>Bacillota</taxon>
        <taxon>Erysipelotrichia</taxon>
        <taxon>Erysipelotrichales</taxon>
        <taxon>Turicibacteraceae</taxon>
        <taxon>Turicibacter</taxon>
    </lineage>
</organism>
<comment type="caution">
    <text evidence="8">The sequence shown here is derived from an EMBL/GenBank/DDBJ whole genome shotgun (WGS) entry which is preliminary data.</text>
</comment>
<feature type="transmembrane region" description="Helical" evidence="6">
    <location>
        <begin position="315"/>
        <end position="337"/>
    </location>
</feature>
<evidence type="ECO:0000256" key="3">
    <source>
        <dbReference type="ARBA" id="ARBA00022692"/>
    </source>
</evidence>
<evidence type="ECO:0000256" key="6">
    <source>
        <dbReference type="SAM" id="Phobius"/>
    </source>
</evidence>
<dbReference type="InterPro" id="IPR036259">
    <property type="entry name" value="MFS_trans_sf"/>
</dbReference>
<feature type="domain" description="Major facilitator superfamily (MFS) profile" evidence="7">
    <location>
        <begin position="11"/>
        <end position="420"/>
    </location>
</feature>
<dbReference type="InterPro" id="IPR020846">
    <property type="entry name" value="MFS_dom"/>
</dbReference>
<feature type="transmembrane region" description="Helical" evidence="6">
    <location>
        <begin position="80"/>
        <end position="100"/>
    </location>
</feature>
<keyword evidence="9" id="KW-1185">Reference proteome</keyword>
<feature type="transmembrane region" description="Helical" evidence="6">
    <location>
        <begin position="293"/>
        <end position="309"/>
    </location>
</feature>
<keyword evidence="5 6" id="KW-0472">Membrane</keyword>
<protein>
    <submittedName>
        <fullName evidence="8">Transporter, major facilitator family protein</fullName>
    </submittedName>
</protein>
<gene>
    <name evidence="8" type="ORF">CUW_0566</name>
</gene>
<evidence type="ECO:0000259" key="7">
    <source>
        <dbReference type="PROSITE" id="PS50850"/>
    </source>
</evidence>
<feature type="transmembrane region" description="Helical" evidence="6">
    <location>
        <begin position="138"/>
        <end position="161"/>
    </location>
</feature>
<evidence type="ECO:0000256" key="1">
    <source>
        <dbReference type="ARBA" id="ARBA00004651"/>
    </source>
</evidence>
<feature type="transmembrane region" description="Helical" evidence="6">
    <location>
        <begin position="167"/>
        <end position="185"/>
    </location>
</feature>
<keyword evidence="3 6" id="KW-0812">Transmembrane</keyword>
<dbReference type="Proteomes" id="UP000002938">
    <property type="component" value="Unassembled WGS sequence"/>
</dbReference>
<dbReference type="Gene3D" id="1.20.1250.20">
    <property type="entry name" value="MFS general substrate transporter like domains"/>
    <property type="match status" value="2"/>
</dbReference>
<dbReference type="SUPFAM" id="SSF103473">
    <property type="entry name" value="MFS general substrate transporter"/>
    <property type="match status" value="1"/>
</dbReference>
<dbReference type="InterPro" id="IPR051337">
    <property type="entry name" value="OPA_Antiporter"/>
</dbReference>
<feature type="transmembrane region" description="Helical" evidence="6">
    <location>
        <begin position="260"/>
        <end position="281"/>
    </location>
</feature>
<accession>A0ABN0A4D6</accession>
<feature type="transmembrane region" description="Helical" evidence="6">
    <location>
        <begin position="55"/>
        <end position="73"/>
    </location>
</feature>
<sequence length="446" mass="49972">MRSYEFYKWRIWIILAFSFVLSLFHRGAMGVISPYLSYDLNATASEISQIASVTFYTYALMQIPAGLLLDYYGYRKVSGIGIFITGIGSILLGLTPYLSLAFLGRLLIGLGTSVIFISVLKAQSIWFSKNDFVKVSGFLSFIGNAGGLSATFPLSILIGLIGWRFSMIGTGILCLMISILIYFFVSNSPTNYGYAPLGSQPGQTKLELKEAILSTFKNKAIWRNFFSLFTLVGCTTALSGVWGINYLTTVYHINSTHASFYISFILLGLIIGSLFISKLLILFKGNIPVCQRFCCLGISLIWFYFLFWVNGNPPLWILPFLFFSMGFLATSHILSFTDITSYCDSKHSGLASSVINAGEFIASSLVTQFIGFTLDFNFNGSIVNNIRHYSAEQFKLSFNIFFIISLMGILTSFIGYKKGGKLSLFLKFKHKKSRLELDDFFYYICF</sequence>
<dbReference type="EMBL" id="ADMN01000030">
    <property type="protein sequence ID" value="EFF64607.1"/>
    <property type="molecule type" value="Genomic_DNA"/>
</dbReference>
<feature type="transmembrane region" description="Helical" evidence="6">
    <location>
        <begin position="394"/>
        <end position="416"/>
    </location>
</feature>
<feature type="transmembrane region" description="Helical" evidence="6">
    <location>
        <begin position="106"/>
        <end position="126"/>
    </location>
</feature>
<evidence type="ECO:0000256" key="5">
    <source>
        <dbReference type="ARBA" id="ARBA00023136"/>
    </source>
</evidence>
<dbReference type="RefSeq" id="WP_006783759.1">
    <property type="nucleotide sequence ID" value="NZ_ADMN01000030.1"/>
</dbReference>
<dbReference type="PANTHER" id="PTHR43826:SF3">
    <property type="entry name" value="GLUCOSE-6-PHOSPHATE EXCHANGER SLC37A4"/>
    <property type="match status" value="1"/>
</dbReference>
<name>A0ABN0A4D6_9FIRM</name>
<dbReference type="PROSITE" id="PS50850">
    <property type="entry name" value="MFS"/>
    <property type="match status" value="1"/>
</dbReference>
<feature type="transmembrane region" description="Helical" evidence="6">
    <location>
        <begin position="12"/>
        <end position="35"/>
    </location>
</feature>
<proteinExistence type="predicted"/>
<dbReference type="PANTHER" id="PTHR43826">
    <property type="entry name" value="GLUCOSE-6-PHOSPHATE EXCHANGER SLC37A4"/>
    <property type="match status" value="1"/>
</dbReference>
<keyword evidence="2" id="KW-0813">Transport</keyword>
<dbReference type="InterPro" id="IPR011701">
    <property type="entry name" value="MFS"/>
</dbReference>
<comment type="subcellular location">
    <subcellularLocation>
        <location evidence="1">Cell membrane</location>
        <topology evidence="1">Multi-pass membrane protein</topology>
    </subcellularLocation>
</comment>
<dbReference type="Pfam" id="PF07690">
    <property type="entry name" value="MFS_1"/>
    <property type="match status" value="1"/>
</dbReference>
<feature type="transmembrane region" description="Helical" evidence="6">
    <location>
        <begin position="225"/>
        <end position="248"/>
    </location>
</feature>
<evidence type="ECO:0000256" key="4">
    <source>
        <dbReference type="ARBA" id="ARBA00022989"/>
    </source>
</evidence>
<keyword evidence="4 6" id="KW-1133">Transmembrane helix</keyword>
<reference evidence="8 9" key="1">
    <citation type="journal article" date="2011" name="J. Bacteriol.">
        <title>Draft Genome Sequence of Turicibacter sanguinis PC909, Isolated from Human Feces.</title>
        <authorList>
            <person name="Cuiv P.O."/>
            <person name="Klaassens E.S."/>
            <person name="Durkin A.S."/>
            <person name="Harkins D.M."/>
            <person name="Foster L."/>
            <person name="McCorrison J."/>
            <person name="Torralba M."/>
            <person name="Nelson K.E."/>
            <person name="Morrison M."/>
        </authorList>
    </citation>
    <scope>NUCLEOTIDE SEQUENCE [LARGE SCALE GENOMIC DNA]</scope>
    <source>
        <strain evidence="8 9">PC909</strain>
    </source>
</reference>
<evidence type="ECO:0000313" key="8">
    <source>
        <dbReference type="EMBL" id="EFF64607.1"/>
    </source>
</evidence>